<dbReference type="EMBL" id="JBHTGL010000008">
    <property type="protein sequence ID" value="MFD0629780.1"/>
    <property type="molecule type" value="Genomic_DNA"/>
</dbReference>
<reference evidence="3" key="1">
    <citation type="journal article" date="2019" name="Int. J. Syst. Evol. Microbiol.">
        <title>The Global Catalogue of Microorganisms (GCM) 10K type strain sequencing project: providing services to taxonomists for standard genome sequencing and annotation.</title>
        <authorList>
            <consortium name="The Broad Institute Genomics Platform"/>
            <consortium name="The Broad Institute Genome Sequencing Center for Infectious Disease"/>
            <person name="Wu L."/>
            <person name="Ma J."/>
        </authorList>
    </citation>
    <scope>NUCLEOTIDE SEQUENCE [LARGE SCALE GENOMIC DNA]</scope>
    <source>
        <strain evidence="3">JCM 12607</strain>
    </source>
</reference>
<sequence>MDLNKSETRWVAAGIGGAIGFISWAKDIKWIPGAWKYAIVAVRGYLWYFGFVAGYAVARGKCTTVVSGVTRFGSSYIPIPPTIWTRRC</sequence>
<keyword evidence="1" id="KW-0472">Membrane</keyword>
<evidence type="ECO:0000313" key="3">
    <source>
        <dbReference type="Proteomes" id="UP001596915"/>
    </source>
</evidence>
<protein>
    <recommendedName>
        <fullName evidence="4">Integral membrane protein</fullName>
    </recommendedName>
</protein>
<evidence type="ECO:0000256" key="1">
    <source>
        <dbReference type="SAM" id="Phobius"/>
    </source>
</evidence>
<comment type="caution">
    <text evidence="2">The sequence shown here is derived from an EMBL/GenBank/DDBJ whole genome shotgun (WGS) entry which is preliminary data.</text>
</comment>
<keyword evidence="1" id="KW-0812">Transmembrane</keyword>
<proteinExistence type="predicted"/>
<keyword evidence="3" id="KW-1185">Reference proteome</keyword>
<feature type="transmembrane region" description="Helical" evidence="1">
    <location>
        <begin position="7"/>
        <end position="25"/>
    </location>
</feature>
<accession>A0ABW2X8Z5</accession>
<gene>
    <name evidence="2" type="ORF">ACFQ2K_51510</name>
</gene>
<dbReference type="Proteomes" id="UP001596915">
    <property type="component" value="Unassembled WGS sequence"/>
</dbReference>
<feature type="transmembrane region" description="Helical" evidence="1">
    <location>
        <begin position="37"/>
        <end position="58"/>
    </location>
</feature>
<keyword evidence="1" id="KW-1133">Transmembrane helix</keyword>
<organism evidence="2 3">
    <name type="scientific">Streptomyces sanglieri</name>
    <dbReference type="NCBI Taxonomy" id="193460"/>
    <lineage>
        <taxon>Bacteria</taxon>
        <taxon>Bacillati</taxon>
        <taxon>Actinomycetota</taxon>
        <taxon>Actinomycetes</taxon>
        <taxon>Kitasatosporales</taxon>
        <taxon>Streptomycetaceae</taxon>
        <taxon>Streptomyces</taxon>
    </lineage>
</organism>
<evidence type="ECO:0008006" key="4">
    <source>
        <dbReference type="Google" id="ProtNLM"/>
    </source>
</evidence>
<evidence type="ECO:0000313" key="2">
    <source>
        <dbReference type="EMBL" id="MFD0629780.1"/>
    </source>
</evidence>
<name>A0ABW2X8Z5_9ACTN</name>